<evidence type="ECO:0000313" key="2">
    <source>
        <dbReference type="Proteomes" id="UP000708208"/>
    </source>
</evidence>
<dbReference type="Proteomes" id="UP000708208">
    <property type="component" value="Unassembled WGS sequence"/>
</dbReference>
<comment type="caution">
    <text evidence="1">The sequence shown here is derived from an EMBL/GenBank/DDBJ whole genome shotgun (WGS) entry which is preliminary data.</text>
</comment>
<keyword evidence="2" id="KW-1185">Reference proteome</keyword>
<sequence length="76" mass="9134">MKAVFAKWHNSWKRAHYLNKTIFLTLWASLYHGLEQQIEYCRHRLQSSWNLKCFLFVPLPLLLLNDSADMIMLKPN</sequence>
<dbReference type="AlphaFoldDB" id="A0A8J2K092"/>
<accession>A0A8J2K092</accession>
<organism evidence="1 2">
    <name type="scientific">Allacma fusca</name>
    <dbReference type="NCBI Taxonomy" id="39272"/>
    <lineage>
        <taxon>Eukaryota</taxon>
        <taxon>Metazoa</taxon>
        <taxon>Ecdysozoa</taxon>
        <taxon>Arthropoda</taxon>
        <taxon>Hexapoda</taxon>
        <taxon>Collembola</taxon>
        <taxon>Symphypleona</taxon>
        <taxon>Sminthuridae</taxon>
        <taxon>Allacma</taxon>
    </lineage>
</organism>
<name>A0A8J2K092_9HEXA</name>
<reference evidence="1" key="1">
    <citation type="submission" date="2021-06" db="EMBL/GenBank/DDBJ databases">
        <authorList>
            <person name="Hodson N. C."/>
            <person name="Mongue J. A."/>
            <person name="Jaron S. K."/>
        </authorList>
    </citation>
    <scope>NUCLEOTIDE SEQUENCE</scope>
</reference>
<evidence type="ECO:0000313" key="1">
    <source>
        <dbReference type="EMBL" id="CAG7725280.1"/>
    </source>
</evidence>
<proteinExistence type="predicted"/>
<protein>
    <submittedName>
        <fullName evidence="1">Uncharacterized protein</fullName>
    </submittedName>
</protein>
<dbReference type="EMBL" id="CAJVCH010119796">
    <property type="protein sequence ID" value="CAG7725280.1"/>
    <property type="molecule type" value="Genomic_DNA"/>
</dbReference>
<gene>
    <name evidence="1" type="ORF">AFUS01_LOCUS14246</name>
</gene>